<comment type="caution">
    <text evidence="2">The sequence shown here is derived from an EMBL/GenBank/DDBJ whole genome shotgun (WGS) entry which is preliminary data.</text>
</comment>
<sequence length="192" mass="20727">MVISPRRRILTGVALGLTVFAAQATGPAVTASAAPAPTASAAVPHWASSAHESEPVNPLDGFAITHLPTGLGKPSDFQSEWEDVHFHSRVWETGPDPEGATKVDLMLKTIRGDTLTDLEALRDFLTEYHEKDPADWKLTPVQVGAFSGYTVDSQVFWFLAPGLAAEATIDRDRYSEQDLLQTAAGFRPEISA</sequence>
<evidence type="ECO:0000256" key="1">
    <source>
        <dbReference type="SAM" id="SignalP"/>
    </source>
</evidence>
<reference evidence="2 3" key="1">
    <citation type="submission" date="2024-09" db="EMBL/GenBank/DDBJ databases">
        <authorList>
            <person name="Sun Q."/>
            <person name="Mori K."/>
        </authorList>
    </citation>
    <scope>NUCLEOTIDE SEQUENCE [LARGE SCALE GENOMIC DNA]</scope>
    <source>
        <strain evidence="2 3">CGMCC 1.15906</strain>
    </source>
</reference>
<evidence type="ECO:0000313" key="3">
    <source>
        <dbReference type="Proteomes" id="UP001589890"/>
    </source>
</evidence>
<feature type="signal peptide" evidence="1">
    <location>
        <begin position="1"/>
        <end position="24"/>
    </location>
</feature>
<dbReference type="RefSeq" id="WP_380056383.1">
    <property type="nucleotide sequence ID" value="NZ_JBHLTC010000041.1"/>
</dbReference>
<protein>
    <submittedName>
        <fullName evidence="2">Uncharacterized protein</fullName>
    </submittedName>
</protein>
<keyword evidence="1" id="KW-0732">Signal</keyword>
<gene>
    <name evidence="2" type="ORF">ACFFGN_33480</name>
</gene>
<keyword evidence="3" id="KW-1185">Reference proteome</keyword>
<dbReference type="EMBL" id="JBHLTC010000041">
    <property type="protein sequence ID" value="MFC0629024.1"/>
    <property type="molecule type" value="Genomic_DNA"/>
</dbReference>
<name>A0ABV6QWK7_9ACTN</name>
<evidence type="ECO:0000313" key="2">
    <source>
        <dbReference type="EMBL" id="MFC0629024.1"/>
    </source>
</evidence>
<organism evidence="2 3">
    <name type="scientific">Kribbella deserti</name>
    <dbReference type="NCBI Taxonomy" id="1926257"/>
    <lineage>
        <taxon>Bacteria</taxon>
        <taxon>Bacillati</taxon>
        <taxon>Actinomycetota</taxon>
        <taxon>Actinomycetes</taxon>
        <taxon>Propionibacteriales</taxon>
        <taxon>Kribbellaceae</taxon>
        <taxon>Kribbella</taxon>
    </lineage>
</organism>
<dbReference type="Proteomes" id="UP001589890">
    <property type="component" value="Unassembled WGS sequence"/>
</dbReference>
<proteinExistence type="predicted"/>
<feature type="chain" id="PRO_5046084052" evidence="1">
    <location>
        <begin position="25"/>
        <end position="192"/>
    </location>
</feature>
<accession>A0ABV6QWK7</accession>